<dbReference type="RefSeq" id="XP_067689840.1">
    <property type="nucleotide sequence ID" value="XM_067833737.1"/>
</dbReference>
<dbReference type="AlphaFoldDB" id="A0A836GLD1"/>
<dbReference type="Proteomes" id="UP000674179">
    <property type="component" value="Chromosome 33"/>
</dbReference>
<evidence type="ECO:0000256" key="1">
    <source>
        <dbReference type="SAM" id="MobiDB-lite"/>
    </source>
</evidence>
<sequence>MAQSAQVALVPASPGPGRAAKGCCAQRVLRERHEDWAGTNSELSAATAVLPRVQREASVSCG</sequence>
<evidence type="ECO:0000313" key="3">
    <source>
        <dbReference type="Proteomes" id="UP000674179"/>
    </source>
</evidence>
<dbReference type="KEGG" id="lenr:94169247"/>
<proteinExistence type="predicted"/>
<protein>
    <submittedName>
        <fullName evidence="2">Uncharacterized protein</fullName>
    </submittedName>
</protein>
<keyword evidence="3" id="KW-1185">Reference proteome</keyword>
<comment type="caution">
    <text evidence="2">The sequence shown here is derived from an EMBL/GenBank/DDBJ whole genome shotgun (WGS) entry which is preliminary data.</text>
</comment>
<dbReference type="OrthoDB" id="10449004at2759"/>
<feature type="region of interest" description="Disordered" evidence="1">
    <location>
        <begin position="1"/>
        <end position="20"/>
    </location>
</feature>
<gene>
    <name evidence="2" type="ORF">CUR178_01972</name>
</gene>
<reference evidence="2 3" key="1">
    <citation type="submission" date="2021-02" db="EMBL/GenBank/DDBJ databases">
        <title>Leishmania (Mundinia) enrietti genome sequencing and assembly.</title>
        <authorList>
            <person name="Almutairi H."/>
            <person name="Gatherer D."/>
        </authorList>
    </citation>
    <scope>NUCLEOTIDE SEQUENCE [LARGE SCALE GENOMIC DNA]</scope>
    <source>
        <strain evidence="2">CUR178</strain>
    </source>
</reference>
<organism evidence="2 3">
    <name type="scientific">Leishmania enriettii</name>
    <dbReference type="NCBI Taxonomy" id="5663"/>
    <lineage>
        <taxon>Eukaryota</taxon>
        <taxon>Discoba</taxon>
        <taxon>Euglenozoa</taxon>
        <taxon>Kinetoplastea</taxon>
        <taxon>Metakinetoplastina</taxon>
        <taxon>Trypanosomatida</taxon>
        <taxon>Trypanosomatidae</taxon>
        <taxon>Leishmaniinae</taxon>
        <taxon>Leishmania</taxon>
    </lineage>
</organism>
<name>A0A836GLD1_LEIEN</name>
<evidence type="ECO:0000313" key="2">
    <source>
        <dbReference type="EMBL" id="KAG5469832.1"/>
    </source>
</evidence>
<accession>A0A836GLD1</accession>
<dbReference type="EMBL" id="JAFHKP010000033">
    <property type="protein sequence ID" value="KAG5469832.1"/>
    <property type="molecule type" value="Genomic_DNA"/>
</dbReference>
<dbReference type="GeneID" id="94169247"/>